<evidence type="ECO:0000256" key="4">
    <source>
        <dbReference type="ARBA" id="ARBA00023136"/>
    </source>
</evidence>
<comment type="subcellular location">
    <subcellularLocation>
        <location evidence="1">Membrane</location>
        <topology evidence="1">Multi-pass membrane protein</topology>
    </subcellularLocation>
</comment>
<dbReference type="PANTHER" id="PTHR31465:SF32">
    <property type="entry name" value="DOMAIN PROTEIN, PUTATIVE-RELATED"/>
    <property type="match status" value="1"/>
</dbReference>
<evidence type="ECO:0000256" key="1">
    <source>
        <dbReference type="ARBA" id="ARBA00004141"/>
    </source>
</evidence>
<keyword evidence="3 5" id="KW-1133">Transmembrane helix</keyword>
<evidence type="ECO:0000313" key="6">
    <source>
        <dbReference type="EMBL" id="KMP03451.1"/>
    </source>
</evidence>
<dbReference type="GO" id="GO:0016020">
    <property type="term" value="C:membrane"/>
    <property type="evidence" value="ECO:0007669"/>
    <property type="project" value="UniProtKB-SubCell"/>
</dbReference>
<organism evidence="6 7">
    <name type="scientific">Coccidioides immitis RMSCC 2394</name>
    <dbReference type="NCBI Taxonomy" id="404692"/>
    <lineage>
        <taxon>Eukaryota</taxon>
        <taxon>Fungi</taxon>
        <taxon>Dikarya</taxon>
        <taxon>Ascomycota</taxon>
        <taxon>Pezizomycotina</taxon>
        <taxon>Eurotiomycetes</taxon>
        <taxon>Eurotiomycetidae</taxon>
        <taxon>Onygenales</taxon>
        <taxon>Onygenaceae</taxon>
        <taxon>Coccidioides</taxon>
    </lineage>
</organism>
<evidence type="ECO:0000256" key="5">
    <source>
        <dbReference type="SAM" id="Phobius"/>
    </source>
</evidence>
<keyword evidence="4 5" id="KW-0472">Membrane</keyword>
<dbReference type="AlphaFoldDB" id="A0A0J6Y457"/>
<evidence type="ECO:0000313" key="7">
    <source>
        <dbReference type="Proteomes" id="UP000054565"/>
    </source>
</evidence>
<dbReference type="EMBL" id="DS028094">
    <property type="protein sequence ID" value="KMP03451.1"/>
    <property type="molecule type" value="Genomic_DNA"/>
</dbReference>
<feature type="transmembrane region" description="Helical" evidence="5">
    <location>
        <begin position="130"/>
        <end position="154"/>
    </location>
</feature>
<feature type="transmembrane region" description="Helical" evidence="5">
    <location>
        <begin position="77"/>
        <end position="101"/>
    </location>
</feature>
<gene>
    <name evidence="6" type="ORF">CIRG_03143</name>
</gene>
<feature type="transmembrane region" description="Helical" evidence="5">
    <location>
        <begin position="166"/>
        <end position="185"/>
    </location>
</feature>
<dbReference type="InterPro" id="IPR007568">
    <property type="entry name" value="RTA1"/>
</dbReference>
<proteinExistence type="predicted"/>
<dbReference type="PANTHER" id="PTHR31465">
    <property type="entry name" value="PROTEIN RTA1-RELATED"/>
    <property type="match status" value="1"/>
</dbReference>
<accession>A0A0J6Y457</accession>
<dbReference type="STRING" id="404692.A0A0J6Y457"/>
<reference evidence="7" key="1">
    <citation type="journal article" date="2010" name="Genome Res.">
        <title>Population genomic sequencing of Coccidioides fungi reveals recent hybridization and transposon control.</title>
        <authorList>
            <person name="Neafsey D.E."/>
            <person name="Barker B.M."/>
            <person name="Sharpton T.J."/>
            <person name="Stajich J.E."/>
            <person name="Park D.J."/>
            <person name="Whiston E."/>
            <person name="Hung C.-Y."/>
            <person name="McMahan C."/>
            <person name="White J."/>
            <person name="Sykes S."/>
            <person name="Heiman D."/>
            <person name="Young S."/>
            <person name="Zeng Q."/>
            <person name="Abouelleil A."/>
            <person name="Aftuck L."/>
            <person name="Bessette D."/>
            <person name="Brown A."/>
            <person name="FitzGerald M."/>
            <person name="Lui A."/>
            <person name="Macdonald J.P."/>
            <person name="Priest M."/>
            <person name="Orbach M.J."/>
            <person name="Galgiani J.N."/>
            <person name="Kirkland T.N."/>
            <person name="Cole G.T."/>
            <person name="Birren B.W."/>
            <person name="Henn M.R."/>
            <person name="Taylor J.W."/>
            <person name="Rounsley S.D."/>
        </authorList>
    </citation>
    <scope>NUCLEOTIDE SEQUENCE [LARGE SCALE GENOMIC DNA]</scope>
    <source>
        <strain evidence="7">RMSCC 2394</strain>
    </source>
</reference>
<evidence type="ECO:0008006" key="8">
    <source>
        <dbReference type="Google" id="ProtNLM"/>
    </source>
</evidence>
<name>A0A0J6Y457_COCIT</name>
<keyword evidence="2 5" id="KW-0812">Transmembrane</keyword>
<dbReference type="Pfam" id="PF04479">
    <property type="entry name" value="RTA1"/>
    <property type="match status" value="1"/>
</dbReference>
<protein>
    <recommendedName>
        <fullName evidence="8">RTM1 protein</fullName>
    </recommendedName>
</protein>
<dbReference type="Proteomes" id="UP000054565">
    <property type="component" value="Unassembled WGS sequence"/>
</dbReference>
<sequence>MASSGSIYFYDPSLPASILFTILYAFPTAFLFYTTIIGPRTGKYGHAGYFVPLCIGAAMEVAAYADRCASIKQPGSIPLYAVSSSLVVIAPVFICASLYMLMGRLIRAGIPEAKGQQQVFGIAPRWLPRIFVASDIISFLTQALGSAIAAAGVWEGSEKGAGTNALIGGLALQLATFSMFFAIVVRFHRRVHALRHQVDDNLKKVLLGLYVAGFFIWVRCVYRLIEFALGIDGYPFWHEWCLYVLEACPMLFALCTLGYYHPGKWLPRSELSSAMQTQDKEANRTIQHQLS</sequence>
<feature type="transmembrane region" description="Helical" evidence="5">
    <location>
        <begin position="47"/>
        <end position="65"/>
    </location>
</feature>
<feature type="transmembrane region" description="Helical" evidence="5">
    <location>
        <begin position="205"/>
        <end position="225"/>
    </location>
</feature>
<feature type="transmembrane region" description="Helical" evidence="5">
    <location>
        <begin position="237"/>
        <end position="260"/>
    </location>
</feature>
<evidence type="ECO:0000256" key="3">
    <source>
        <dbReference type="ARBA" id="ARBA00022989"/>
    </source>
</evidence>
<feature type="transmembrane region" description="Helical" evidence="5">
    <location>
        <begin position="14"/>
        <end position="35"/>
    </location>
</feature>
<dbReference type="OrthoDB" id="3358017at2759"/>
<evidence type="ECO:0000256" key="2">
    <source>
        <dbReference type="ARBA" id="ARBA00022692"/>
    </source>
</evidence>